<gene>
    <name evidence="5" type="ORF">R7226_20685</name>
</gene>
<organism evidence="5 6">
    <name type="scientific">Conexibacter stalactiti</name>
    <dbReference type="NCBI Taxonomy" id="1940611"/>
    <lineage>
        <taxon>Bacteria</taxon>
        <taxon>Bacillati</taxon>
        <taxon>Actinomycetota</taxon>
        <taxon>Thermoleophilia</taxon>
        <taxon>Solirubrobacterales</taxon>
        <taxon>Conexibacteraceae</taxon>
        <taxon>Conexibacter</taxon>
    </lineage>
</organism>
<comment type="similarity">
    <text evidence="3">Belongs to the peptidase M24B family.</text>
</comment>
<dbReference type="InterPro" id="IPR001131">
    <property type="entry name" value="Peptidase_M24B_aminopep-P_CS"/>
</dbReference>
<evidence type="ECO:0000256" key="2">
    <source>
        <dbReference type="ARBA" id="ARBA00022801"/>
    </source>
</evidence>
<dbReference type="PANTHER" id="PTHR46112:SF2">
    <property type="entry name" value="XAA-PRO AMINOPEPTIDASE P-RELATED"/>
    <property type="match status" value="1"/>
</dbReference>
<keyword evidence="1 3" id="KW-0479">Metal-binding</keyword>
<keyword evidence="6" id="KW-1185">Reference proteome</keyword>
<comment type="caution">
    <text evidence="5">The sequence shown here is derived from an EMBL/GenBank/DDBJ whole genome shotgun (WGS) entry which is preliminary data.</text>
</comment>
<dbReference type="InterPro" id="IPR000994">
    <property type="entry name" value="Pept_M24"/>
</dbReference>
<dbReference type="SUPFAM" id="SSF55920">
    <property type="entry name" value="Creatinase/aminopeptidase"/>
    <property type="match status" value="1"/>
</dbReference>
<feature type="domain" description="Peptidase M24" evidence="4">
    <location>
        <begin position="141"/>
        <end position="367"/>
    </location>
</feature>
<dbReference type="InterPro" id="IPR050659">
    <property type="entry name" value="Peptidase_M24B"/>
</dbReference>
<accession>A0ABU4HU60</accession>
<sequence>MTSSSPTVLMFADTTHTAEMRNEVPHSVHDPFLYVEHGGKRYTVLRSLEVARMSELPNMTALPQEEFGLDELVASGLSGEQATLEIALRACKRLGISQAVVPPAFPVELADHLRAGGIELTVDASLFKTRRRAKSAPQLAGIKRAQTAAEAAVASVATALHDATVDSDGGLLLDGAPLTCERLKEGVALAFIRNGCGGDDVIVAHGYQTCVGHHSGSGQVMEGEPVTVDLCPRDPESGCYTDITRTFVRGEVNDELQLYYRIVKESIDAVLAAIRPGLPVRELHRISCEPIAAAGQPTRLTKKPGEVLNEGFFHSLGHGVGLEIHEAPHLDQNDDVLVPGDVIAVEPGCYRQGFGGVRLEDLVLVTETGSELLTDYPYELIPTTITRGVATA</sequence>
<keyword evidence="2" id="KW-0378">Hydrolase</keyword>
<evidence type="ECO:0000256" key="1">
    <source>
        <dbReference type="ARBA" id="ARBA00022723"/>
    </source>
</evidence>
<evidence type="ECO:0000259" key="4">
    <source>
        <dbReference type="Pfam" id="PF00557"/>
    </source>
</evidence>
<reference evidence="6" key="1">
    <citation type="submission" date="2023-07" db="EMBL/GenBank/DDBJ databases">
        <title>Conexibacter stalactiti sp. nov., isolated from stalactites in a lava cave and emended description of the genus Conexibacter.</title>
        <authorList>
            <person name="Lee S.D."/>
        </authorList>
    </citation>
    <scope>NUCLEOTIDE SEQUENCE [LARGE SCALE GENOMIC DNA]</scope>
    <source>
        <strain evidence="6">KCTC 39840</strain>
    </source>
</reference>
<proteinExistence type="inferred from homology"/>
<dbReference type="PANTHER" id="PTHR46112">
    <property type="entry name" value="AMINOPEPTIDASE"/>
    <property type="match status" value="1"/>
</dbReference>
<protein>
    <submittedName>
        <fullName evidence="5">Xaa-Pro peptidase family protein</fullName>
    </submittedName>
</protein>
<dbReference type="Gene3D" id="3.90.230.10">
    <property type="entry name" value="Creatinase/methionine aminopeptidase superfamily"/>
    <property type="match status" value="1"/>
</dbReference>
<evidence type="ECO:0000256" key="3">
    <source>
        <dbReference type="RuleBase" id="RU000590"/>
    </source>
</evidence>
<dbReference type="PROSITE" id="PS00491">
    <property type="entry name" value="PROLINE_PEPTIDASE"/>
    <property type="match status" value="1"/>
</dbReference>
<reference evidence="5 6" key="2">
    <citation type="submission" date="2023-10" db="EMBL/GenBank/DDBJ databases">
        <authorList>
            <person name="Han X.F."/>
        </authorList>
    </citation>
    <scope>NUCLEOTIDE SEQUENCE [LARGE SCALE GENOMIC DNA]</scope>
    <source>
        <strain evidence="5 6">KCTC 39840</strain>
    </source>
</reference>
<dbReference type="InterPro" id="IPR036005">
    <property type="entry name" value="Creatinase/aminopeptidase-like"/>
</dbReference>
<dbReference type="RefSeq" id="WP_318599212.1">
    <property type="nucleotide sequence ID" value="NZ_JAWSTH010000065.1"/>
</dbReference>
<name>A0ABU4HU60_9ACTN</name>
<evidence type="ECO:0000313" key="5">
    <source>
        <dbReference type="EMBL" id="MDW5596775.1"/>
    </source>
</evidence>
<evidence type="ECO:0000313" key="6">
    <source>
        <dbReference type="Proteomes" id="UP001284601"/>
    </source>
</evidence>
<dbReference type="Proteomes" id="UP001284601">
    <property type="component" value="Unassembled WGS sequence"/>
</dbReference>
<dbReference type="EMBL" id="JAWSTH010000065">
    <property type="protein sequence ID" value="MDW5596775.1"/>
    <property type="molecule type" value="Genomic_DNA"/>
</dbReference>
<dbReference type="Pfam" id="PF00557">
    <property type="entry name" value="Peptidase_M24"/>
    <property type="match status" value="1"/>
</dbReference>